<keyword evidence="6" id="KW-1185">Reference proteome</keyword>
<keyword evidence="3" id="KW-1133">Transmembrane helix</keyword>
<sequence>MTVADSRADEKPAAPTATPKVRDAGDGDGKTRGLLSRLASVLCWTPDYLKWKPDVPFELTWRLNSLFAVVSAFEVANLAYTHPILHILAQDFDVSEERASLVPTMIQTGYTVGLLLICPAGDLVRRRPAIILLALLTALFWLGCTLATSFEALLGLHFLVGMFTVTPQFMFPLIVRYAPARHRATMTAVTMSGLTFGTLLARLISGLITQYVGWRVVFWVSFGLQMSLIVPIVLCVPDFPVASAPGATYPGALLRTVTMPLRQPVVMQQALLGFLVMAMFTCFWTTLTFQLADVFRLSTLVIGLFALVGLSPLLVSPVVTRVVLRRIHPWGSLLGAHVFAVAVLCVGTVVGRFSVAGVVIWAALGDLAMSIIIVSNRMCFAGIEPRSQSAVNAVYMVISFCGQLFGTAVGNKIYARGGWIHSGAFAIGLMGLGTVLVLVRGPHAKGWFGYAGGCELRLSRLQAVEVQVQETTVQAAQHSDEETPVEDVPARDSEKS</sequence>
<dbReference type="OrthoDB" id="2105912at2759"/>
<dbReference type="InterPro" id="IPR036259">
    <property type="entry name" value="MFS_trans_sf"/>
</dbReference>
<feature type="transmembrane region" description="Helical" evidence="3">
    <location>
        <begin position="394"/>
        <end position="413"/>
    </location>
</feature>
<dbReference type="EMBL" id="LGSR01000020">
    <property type="protein sequence ID" value="KOS18615.1"/>
    <property type="molecule type" value="Genomic_DNA"/>
</dbReference>
<dbReference type="GO" id="GO:0022857">
    <property type="term" value="F:transmembrane transporter activity"/>
    <property type="evidence" value="ECO:0007669"/>
    <property type="project" value="InterPro"/>
</dbReference>
<proteinExistence type="predicted"/>
<comment type="caution">
    <text evidence="5">The sequence shown here is derived from an EMBL/GenBank/DDBJ whole genome shotgun (WGS) entry which is preliminary data.</text>
</comment>
<dbReference type="InterPro" id="IPR020846">
    <property type="entry name" value="MFS_dom"/>
</dbReference>
<dbReference type="SUPFAM" id="SSF103473">
    <property type="entry name" value="MFS general substrate transporter"/>
    <property type="match status" value="1"/>
</dbReference>
<dbReference type="InterPro" id="IPR011701">
    <property type="entry name" value="MFS"/>
</dbReference>
<feature type="transmembrane region" description="Helical" evidence="3">
    <location>
        <begin position="59"/>
        <end position="80"/>
    </location>
</feature>
<evidence type="ECO:0000256" key="1">
    <source>
        <dbReference type="ARBA" id="ARBA00004141"/>
    </source>
</evidence>
<evidence type="ECO:0000259" key="4">
    <source>
        <dbReference type="PROSITE" id="PS50850"/>
    </source>
</evidence>
<dbReference type="CDD" id="cd17324">
    <property type="entry name" value="MFS_NepI_like"/>
    <property type="match status" value="1"/>
</dbReference>
<feature type="compositionally biased region" description="Basic and acidic residues" evidence="2">
    <location>
        <begin position="1"/>
        <end position="12"/>
    </location>
</feature>
<gene>
    <name evidence="5" type="ORF">ESCO_000438</name>
</gene>
<dbReference type="GO" id="GO:0016020">
    <property type="term" value="C:membrane"/>
    <property type="evidence" value="ECO:0007669"/>
    <property type="project" value="UniProtKB-SubCell"/>
</dbReference>
<dbReference type="Pfam" id="PF07690">
    <property type="entry name" value="MFS_1"/>
    <property type="match status" value="1"/>
</dbReference>
<feature type="transmembrane region" description="Helical" evidence="3">
    <location>
        <begin position="187"/>
        <end position="204"/>
    </location>
</feature>
<organism evidence="5 6">
    <name type="scientific">Escovopsis weberi</name>
    <dbReference type="NCBI Taxonomy" id="150374"/>
    <lineage>
        <taxon>Eukaryota</taxon>
        <taxon>Fungi</taxon>
        <taxon>Dikarya</taxon>
        <taxon>Ascomycota</taxon>
        <taxon>Pezizomycotina</taxon>
        <taxon>Sordariomycetes</taxon>
        <taxon>Hypocreomycetidae</taxon>
        <taxon>Hypocreales</taxon>
        <taxon>Hypocreaceae</taxon>
        <taxon>Escovopsis</taxon>
    </lineage>
</organism>
<dbReference type="PROSITE" id="PS50850">
    <property type="entry name" value="MFS"/>
    <property type="match status" value="1"/>
</dbReference>
<feature type="transmembrane region" description="Helical" evidence="3">
    <location>
        <begin position="100"/>
        <end position="118"/>
    </location>
</feature>
<dbReference type="PANTHER" id="PTHR42910">
    <property type="entry name" value="TRANSPORTER SCO4007-RELATED"/>
    <property type="match status" value="1"/>
</dbReference>
<feature type="domain" description="Major facilitator superfamily (MFS) profile" evidence="4">
    <location>
        <begin position="60"/>
        <end position="445"/>
    </location>
</feature>
<feature type="transmembrane region" description="Helical" evidence="3">
    <location>
        <begin position="295"/>
        <end position="315"/>
    </location>
</feature>
<feature type="region of interest" description="Disordered" evidence="2">
    <location>
        <begin position="472"/>
        <end position="496"/>
    </location>
</feature>
<feature type="region of interest" description="Disordered" evidence="2">
    <location>
        <begin position="1"/>
        <end position="28"/>
    </location>
</feature>
<dbReference type="PANTHER" id="PTHR42910:SF1">
    <property type="entry name" value="MAJOR FACILITATOR SUPERFAMILY (MFS) PROFILE DOMAIN-CONTAINING PROTEIN"/>
    <property type="match status" value="1"/>
</dbReference>
<feature type="transmembrane region" description="Helical" evidence="3">
    <location>
        <begin position="270"/>
        <end position="289"/>
    </location>
</feature>
<feature type="transmembrane region" description="Helical" evidence="3">
    <location>
        <begin position="156"/>
        <end position="175"/>
    </location>
</feature>
<reference evidence="5 6" key="1">
    <citation type="submission" date="2015-07" db="EMBL/GenBank/DDBJ databases">
        <title>The genome of the fungus Escovopsis weberi, a specialized disease agent of ant agriculture.</title>
        <authorList>
            <person name="de Man T.J."/>
            <person name="Stajich J.E."/>
            <person name="Kubicek C.P."/>
            <person name="Chenthamara K."/>
            <person name="Atanasova L."/>
            <person name="Druzhinina I.S."/>
            <person name="Birnbaum S."/>
            <person name="Barribeau S.M."/>
            <person name="Teiling C."/>
            <person name="Suen G."/>
            <person name="Currie C."/>
            <person name="Gerardo N.M."/>
        </authorList>
    </citation>
    <scope>NUCLEOTIDE SEQUENCE [LARGE SCALE GENOMIC DNA]</scope>
</reference>
<comment type="subcellular location">
    <subcellularLocation>
        <location evidence="1">Membrane</location>
        <topology evidence="1">Multi-pass membrane protein</topology>
    </subcellularLocation>
</comment>
<evidence type="ECO:0000256" key="3">
    <source>
        <dbReference type="SAM" id="Phobius"/>
    </source>
</evidence>
<accession>A0A0M9VTA9</accession>
<protein>
    <submittedName>
        <fullName evidence="5">Putative transporter</fullName>
    </submittedName>
</protein>
<feature type="transmembrane region" description="Helical" evidence="3">
    <location>
        <begin position="130"/>
        <end position="150"/>
    </location>
</feature>
<dbReference type="STRING" id="150374.A0A0M9VTA9"/>
<evidence type="ECO:0000313" key="5">
    <source>
        <dbReference type="EMBL" id="KOS18615.1"/>
    </source>
</evidence>
<keyword evidence="3" id="KW-0472">Membrane</keyword>
<evidence type="ECO:0000313" key="6">
    <source>
        <dbReference type="Proteomes" id="UP000053831"/>
    </source>
</evidence>
<dbReference type="Gene3D" id="1.20.1250.20">
    <property type="entry name" value="MFS general substrate transporter like domains"/>
    <property type="match status" value="1"/>
</dbReference>
<feature type="transmembrane region" description="Helical" evidence="3">
    <location>
        <begin position="419"/>
        <end position="439"/>
    </location>
</feature>
<name>A0A0M9VTA9_ESCWE</name>
<keyword evidence="3" id="KW-0812">Transmembrane</keyword>
<feature type="transmembrane region" description="Helical" evidence="3">
    <location>
        <begin position="327"/>
        <end position="349"/>
    </location>
</feature>
<dbReference type="Proteomes" id="UP000053831">
    <property type="component" value="Unassembled WGS sequence"/>
</dbReference>
<feature type="transmembrane region" description="Helical" evidence="3">
    <location>
        <begin position="355"/>
        <end position="374"/>
    </location>
</feature>
<evidence type="ECO:0000256" key="2">
    <source>
        <dbReference type="SAM" id="MobiDB-lite"/>
    </source>
</evidence>
<dbReference type="AlphaFoldDB" id="A0A0M9VTA9"/>